<keyword evidence="3" id="KW-0493">Microtubule</keyword>
<dbReference type="OMA" id="VIQECIM"/>
<evidence type="ECO:0000313" key="6">
    <source>
        <dbReference type="Proteomes" id="UP000039324"/>
    </source>
</evidence>
<accession>A0A0G4IMP9</accession>
<name>A0A0G4IMP9_PLABS</name>
<evidence type="ECO:0000256" key="2">
    <source>
        <dbReference type="ARBA" id="ARBA00023186"/>
    </source>
</evidence>
<dbReference type="GO" id="GO:0005874">
    <property type="term" value="C:microtubule"/>
    <property type="evidence" value="ECO:0007669"/>
    <property type="project" value="UniProtKB-KW"/>
</dbReference>
<sequence>MADSKRQLKIKTDSVTRLGKELSYYVKEQEGLERKLSALRQSQADPYDIKKTEEFVDETVSVVQDTHSRLVKSYADLEGYVKQNHGQDGLAGSEELTKAEAALESAASLIRS</sequence>
<protein>
    <recommendedName>
        <fullName evidence="3">Tubulin-specific chaperone A</fullName>
    </recommendedName>
</protein>
<organism evidence="4 6">
    <name type="scientific">Plasmodiophora brassicae</name>
    <name type="common">Clubroot disease agent</name>
    <dbReference type="NCBI Taxonomy" id="37360"/>
    <lineage>
        <taxon>Eukaryota</taxon>
        <taxon>Sar</taxon>
        <taxon>Rhizaria</taxon>
        <taxon>Endomyxa</taxon>
        <taxon>Phytomyxea</taxon>
        <taxon>Plasmodiophorida</taxon>
        <taxon>Plasmodiophoridae</taxon>
        <taxon>Plasmodiophora</taxon>
    </lineage>
</organism>
<reference evidence="4 6" key="1">
    <citation type="submission" date="2015-02" db="EMBL/GenBank/DDBJ databases">
        <authorList>
            <person name="Chooi Y.-H."/>
        </authorList>
    </citation>
    <scope>NUCLEOTIDE SEQUENCE [LARGE SCALE GENOMIC DNA]</scope>
    <source>
        <strain evidence="4">E3</strain>
    </source>
</reference>
<dbReference type="InterPro" id="IPR004226">
    <property type="entry name" value="TBCA"/>
</dbReference>
<evidence type="ECO:0000256" key="1">
    <source>
        <dbReference type="ARBA" id="ARBA00006806"/>
    </source>
</evidence>
<dbReference type="InterPro" id="IPR036126">
    <property type="entry name" value="TBCA_sf"/>
</dbReference>
<evidence type="ECO:0000313" key="7">
    <source>
        <dbReference type="Proteomes" id="UP000290189"/>
    </source>
</evidence>
<dbReference type="GO" id="GO:0005829">
    <property type="term" value="C:cytosol"/>
    <property type="evidence" value="ECO:0007669"/>
    <property type="project" value="TreeGrafter"/>
</dbReference>
<proteinExistence type="inferred from homology"/>
<dbReference type="EMBL" id="OVEO01000011">
    <property type="protein sequence ID" value="SPQ99364.1"/>
    <property type="molecule type" value="Genomic_DNA"/>
</dbReference>
<dbReference type="OrthoDB" id="296187at2759"/>
<evidence type="ECO:0000313" key="5">
    <source>
        <dbReference type="EMBL" id="SPQ99364.1"/>
    </source>
</evidence>
<dbReference type="PANTHER" id="PTHR21500">
    <property type="entry name" value="TUBULIN-SPECIFIC CHAPERONE A"/>
    <property type="match status" value="1"/>
</dbReference>
<reference evidence="5 7" key="2">
    <citation type="submission" date="2018-03" db="EMBL/GenBank/DDBJ databases">
        <authorList>
            <person name="Fogelqvist J."/>
        </authorList>
    </citation>
    <scope>NUCLEOTIDE SEQUENCE [LARGE SCALE GENOMIC DNA]</scope>
</reference>
<dbReference type="Gene3D" id="1.20.58.90">
    <property type="match status" value="1"/>
</dbReference>
<keyword evidence="6" id="KW-1185">Reference proteome</keyword>
<keyword evidence="2 3" id="KW-0143">Chaperone</keyword>
<keyword evidence="3" id="KW-0963">Cytoplasm</keyword>
<dbReference type="Pfam" id="PF02970">
    <property type="entry name" value="TBCA"/>
    <property type="match status" value="1"/>
</dbReference>
<evidence type="ECO:0000313" key="4">
    <source>
        <dbReference type="EMBL" id="CEO96424.1"/>
    </source>
</evidence>
<dbReference type="STRING" id="37360.A0A0G4IMP9"/>
<dbReference type="AlphaFoldDB" id="A0A0G4IMP9"/>
<keyword evidence="3" id="KW-0206">Cytoskeleton</keyword>
<dbReference type="EMBL" id="CDSF01000057">
    <property type="protein sequence ID" value="CEO96424.1"/>
    <property type="molecule type" value="Genomic_DNA"/>
</dbReference>
<gene>
    <name evidence="4" type="ORF">PBRA_005095</name>
    <name evidence="5" type="ORF">PLBR_LOCUS6579</name>
</gene>
<dbReference type="GO" id="GO:0007021">
    <property type="term" value="P:tubulin complex assembly"/>
    <property type="evidence" value="ECO:0007669"/>
    <property type="project" value="UniProtKB-UniRule"/>
</dbReference>
<dbReference type="SUPFAM" id="SSF46988">
    <property type="entry name" value="Tubulin chaperone cofactor A"/>
    <property type="match status" value="1"/>
</dbReference>
<dbReference type="Proteomes" id="UP000039324">
    <property type="component" value="Unassembled WGS sequence"/>
</dbReference>
<dbReference type="PANTHER" id="PTHR21500:SF0">
    <property type="entry name" value="TUBULIN-SPECIFIC CHAPERONE A"/>
    <property type="match status" value="1"/>
</dbReference>
<dbReference type="GO" id="GO:0007023">
    <property type="term" value="P:post-chaperonin tubulin folding pathway"/>
    <property type="evidence" value="ECO:0007669"/>
    <property type="project" value="UniProtKB-UniRule"/>
</dbReference>
<comment type="subcellular location">
    <subcellularLocation>
        <location evidence="3">Cytoplasm</location>
        <location evidence="3">Cytoskeleton</location>
    </subcellularLocation>
</comment>
<geneLocation type="mitochondrion" evidence="5"/>
<comment type="subunit">
    <text evidence="3">Supercomplex made of cofactors A to E. Cofactors A and D function by capturing and stabilizing tubulin in a quasi-native conformation. Cofactor E binds to the cofactor D-tubulin complex; interaction with cofactor C then causes the release of tubulin polypeptides that are committed to the native state.</text>
</comment>
<comment type="similarity">
    <text evidence="1 3">Belongs to the TBCA family.</text>
</comment>
<evidence type="ECO:0000256" key="3">
    <source>
        <dbReference type="RuleBase" id="RU364030"/>
    </source>
</evidence>
<dbReference type="Proteomes" id="UP000290189">
    <property type="component" value="Unassembled WGS sequence"/>
</dbReference>
<keyword evidence="5" id="KW-0496">Mitochondrion</keyword>
<dbReference type="GO" id="GO:0048487">
    <property type="term" value="F:beta-tubulin binding"/>
    <property type="evidence" value="ECO:0007669"/>
    <property type="project" value="InterPro"/>
</dbReference>